<reference evidence="2" key="1">
    <citation type="submission" date="2020-06" db="EMBL/GenBank/DDBJ databases">
        <authorList>
            <consortium name="Plant Systems Biology data submission"/>
        </authorList>
    </citation>
    <scope>NUCLEOTIDE SEQUENCE</scope>
    <source>
        <strain evidence="2">D6</strain>
    </source>
</reference>
<comment type="caution">
    <text evidence="2">The sequence shown here is derived from an EMBL/GenBank/DDBJ whole genome shotgun (WGS) entry which is preliminary data.</text>
</comment>
<dbReference type="Proteomes" id="UP001153069">
    <property type="component" value="Unassembled WGS sequence"/>
</dbReference>
<gene>
    <name evidence="2" type="ORF">SEMRO_4_G003830.1</name>
</gene>
<organism evidence="2 3">
    <name type="scientific">Seminavis robusta</name>
    <dbReference type="NCBI Taxonomy" id="568900"/>
    <lineage>
        <taxon>Eukaryota</taxon>
        <taxon>Sar</taxon>
        <taxon>Stramenopiles</taxon>
        <taxon>Ochrophyta</taxon>
        <taxon>Bacillariophyta</taxon>
        <taxon>Bacillariophyceae</taxon>
        <taxon>Bacillariophycidae</taxon>
        <taxon>Naviculales</taxon>
        <taxon>Naviculaceae</taxon>
        <taxon>Seminavis</taxon>
    </lineage>
</organism>
<evidence type="ECO:0000313" key="3">
    <source>
        <dbReference type="Proteomes" id="UP001153069"/>
    </source>
</evidence>
<dbReference type="EMBL" id="CAICTM010000004">
    <property type="protein sequence ID" value="CAB9496408.1"/>
    <property type="molecule type" value="Genomic_DNA"/>
</dbReference>
<sequence length="167" mass="18313">MGGARTVGLKRSMAAFGDLSAMVDRPSGKRSKPFSASRSAKHSYRRPKARLSRTVDSTIDMWALLNPATAALGDSHLLDVVIPDVLLILPSQPEPLNKLSKTKMSPNVFKHCVVDAGGPTSLKQLPYPEVEEVTRDLAMARLEGSHSRVPQHLGSIRRGNERLFFLE</sequence>
<accession>A0A9N8H463</accession>
<dbReference type="AlphaFoldDB" id="A0A9N8H463"/>
<evidence type="ECO:0000256" key="1">
    <source>
        <dbReference type="SAM" id="MobiDB-lite"/>
    </source>
</evidence>
<feature type="region of interest" description="Disordered" evidence="1">
    <location>
        <begin position="24"/>
        <end position="47"/>
    </location>
</feature>
<name>A0A9N8H463_9STRA</name>
<keyword evidence="3" id="KW-1185">Reference proteome</keyword>
<proteinExistence type="predicted"/>
<protein>
    <submittedName>
        <fullName evidence="2">Uncharacterized protein</fullName>
    </submittedName>
</protein>
<evidence type="ECO:0000313" key="2">
    <source>
        <dbReference type="EMBL" id="CAB9496408.1"/>
    </source>
</evidence>